<keyword evidence="6" id="KW-1185">Reference proteome</keyword>
<reference evidence="5 6" key="1">
    <citation type="submission" date="2021-06" db="EMBL/GenBank/DDBJ databases">
        <authorList>
            <person name="Lee D.H."/>
        </authorList>
    </citation>
    <scope>NUCLEOTIDE SEQUENCE [LARGE SCALE GENOMIC DNA]</scope>
    <source>
        <strain evidence="5 6">MMS21-HV4-11</strain>
    </source>
</reference>
<proteinExistence type="predicted"/>
<comment type="caution">
    <text evidence="5">The sequence shown here is derived from an EMBL/GenBank/DDBJ whole genome shotgun (WGS) entry which is preliminary data.</text>
</comment>
<evidence type="ECO:0000313" key="6">
    <source>
        <dbReference type="Proteomes" id="UP000727907"/>
    </source>
</evidence>
<feature type="domain" description="HTH tetR-type" evidence="4">
    <location>
        <begin position="27"/>
        <end position="88"/>
    </location>
</feature>
<dbReference type="EMBL" id="JAHOPB010000003">
    <property type="protein sequence ID" value="MBU8877172.1"/>
    <property type="molecule type" value="Genomic_DNA"/>
</dbReference>
<dbReference type="InterPro" id="IPR001647">
    <property type="entry name" value="HTH_TetR"/>
</dbReference>
<dbReference type="Proteomes" id="UP000727907">
    <property type="component" value="Unassembled WGS sequence"/>
</dbReference>
<accession>A0ABS6IU18</accession>
<name>A0ABS6IU18_9HYPH</name>
<protein>
    <recommendedName>
        <fullName evidence="4">HTH tetR-type domain-containing protein</fullName>
    </recommendedName>
</protein>
<evidence type="ECO:0000313" key="5">
    <source>
        <dbReference type="EMBL" id="MBU8877172.1"/>
    </source>
</evidence>
<gene>
    <name evidence="5" type="ORF">KQ910_25615</name>
</gene>
<evidence type="ECO:0000256" key="2">
    <source>
        <dbReference type="PROSITE-ProRule" id="PRU00335"/>
    </source>
</evidence>
<dbReference type="PROSITE" id="PS50977">
    <property type="entry name" value="HTH_TETR_2"/>
    <property type="match status" value="1"/>
</dbReference>
<evidence type="ECO:0000256" key="1">
    <source>
        <dbReference type="ARBA" id="ARBA00023125"/>
    </source>
</evidence>
<evidence type="ECO:0000259" key="4">
    <source>
        <dbReference type="PROSITE" id="PS50977"/>
    </source>
</evidence>
<evidence type="ECO:0000256" key="3">
    <source>
        <dbReference type="SAM" id="MobiDB-lite"/>
    </source>
</evidence>
<feature type="region of interest" description="Disordered" evidence="3">
    <location>
        <begin position="1"/>
        <end position="24"/>
    </location>
</feature>
<organism evidence="5 6">
    <name type="scientific">Reyranella humidisoli</name>
    <dbReference type="NCBI Taxonomy" id="2849149"/>
    <lineage>
        <taxon>Bacteria</taxon>
        <taxon>Pseudomonadati</taxon>
        <taxon>Pseudomonadota</taxon>
        <taxon>Alphaproteobacteria</taxon>
        <taxon>Hyphomicrobiales</taxon>
        <taxon>Reyranellaceae</taxon>
        <taxon>Reyranella</taxon>
    </lineage>
</organism>
<feature type="DNA-binding region" description="H-T-H motif" evidence="2">
    <location>
        <begin position="51"/>
        <end position="70"/>
    </location>
</feature>
<feature type="compositionally biased region" description="Polar residues" evidence="3">
    <location>
        <begin position="1"/>
        <end position="11"/>
    </location>
</feature>
<dbReference type="RefSeq" id="WP_216966650.1">
    <property type="nucleotide sequence ID" value="NZ_JAHOPB010000003.1"/>
</dbReference>
<sequence>MSPSEGTSFGSGTPKPVRIDGRRLRSERTRQLIIEAYLALIRENPSTPMPTAQEIAARAGYSVRSVFERFPDLHTLRVAAADYGLAHAAALAPARDVDGDRATRIRSQVETRAGTCERGVALWRALTYNFDENDALTVRIKVARERTIDRMRLMYGRELSVLTDLEQRNLLIALEAMTDIESWARMRDTYGLSYAESCAVWIRAIDRMLPSTPPDTNSGTG</sequence>
<keyword evidence="1 2" id="KW-0238">DNA-binding</keyword>